<evidence type="ECO:0000256" key="5">
    <source>
        <dbReference type="ARBA" id="ARBA00022777"/>
    </source>
</evidence>
<dbReference type="CDD" id="cd14014">
    <property type="entry name" value="STKc_PknB_like"/>
    <property type="match status" value="1"/>
</dbReference>
<accession>A0ABW5GT98</accession>
<feature type="region of interest" description="Disordered" evidence="9">
    <location>
        <begin position="1"/>
        <end position="35"/>
    </location>
</feature>
<dbReference type="PANTHER" id="PTHR24363">
    <property type="entry name" value="SERINE/THREONINE PROTEIN KINASE"/>
    <property type="match status" value="1"/>
</dbReference>
<dbReference type="RefSeq" id="WP_345386505.1">
    <property type="nucleotide sequence ID" value="NZ_BAABHG010000001.1"/>
</dbReference>
<name>A0ABW5GT98_9PSEU</name>
<dbReference type="Pfam" id="PF00069">
    <property type="entry name" value="Pkinase"/>
    <property type="match status" value="1"/>
</dbReference>
<dbReference type="InterPro" id="IPR011990">
    <property type="entry name" value="TPR-like_helical_dom_sf"/>
</dbReference>
<dbReference type="EMBL" id="JBHUKU010000022">
    <property type="protein sequence ID" value="MFD2463757.1"/>
    <property type="molecule type" value="Genomic_DNA"/>
</dbReference>
<dbReference type="InterPro" id="IPR031636">
    <property type="entry name" value="PknG_TPR"/>
</dbReference>
<comment type="catalytic activity">
    <reaction evidence="8">
        <text>L-seryl-[protein] + ATP = O-phospho-L-seryl-[protein] + ADP + H(+)</text>
        <dbReference type="Rhea" id="RHEA:17989"/>
        <dbReference type="Rhea" id="RHEA-COMP:9863"/>
        <dbReference type="Rhea" id="RHEA-COMP:11604"/>
        <dbReference type="ChEBI" id="CHEBI:15378"/>
        <dbReference type="ChEBI" id="CHEBI:29999"/>
        <dbReference type="ChEBI" id="CHEBI:30616"/>
        <dbReference type="ChEBI" id="CHEBI:83421"/>
        <dbReference type="ChEBI" id="CHEBI:456216"/>
        <dbReference type="EC" id="2.7.11.1"/>
    </reaction>
</comment>
<evidence type="ECO:0000313" key="11">
    <source>
        <dbReference type="EMBL" id="MFD2463757.1"/>
    </source>
</evidence>
<dbReference type="PANTHER" id="PTHR24363:SF0">
    <property type="entry name" value="SERINE_THREONINE KINASE LIKE DOMAIN CONTAINING 1"/>
    <property type="match status" value="1"/>
</dbReference>
<dbReference type="InterPro" id="IPR031634">
    <property type="entry name" value="PknG_rubred"/>
</dbReference>
<dbReference type="EC" id="2.7.11.1" evidence="1"/>
<protein>
    <recommendedName>
        <fullName evidence="1">non-specific serine/threonine protein kinase</fullName>
        <ecNumber evidence="1">2.7.11.1</ecNumber>
    </recommendedName>
</protein>
<dbReference type="SUPFAM" id="SSF56112">
    <property type="entry name" value="Protein kinase-like (PK-like)"/>
    <property type="match status" value="1"/>
</dbReference>
<keyword evidence="5" id="KW-0418">Kinase</keyword>
<dbReference type="Pfam" id="PF16918">
    <property type="entry name" value="PknG_TPR"/>
    <property type="match status" value="1"/>
</dbReference>
<dbReference type="Gene3D" id="1.10.510.10">
    <property type="entry name" value="Transferase(Phosphotransferase) domain 1"/>
    <property type="match status" value="1"/>
</dbReference>
<keyword evidence="6" id="KW-0067">ATP-binding</keyword>
<comment type="catalytic activity">
    <reaction evidence="7">
        <text>L-threonyl-[protein] + ATP = O-phospho-L-threonyl-[protein] + ADP + H(+)</text>
        <dbReference type="Rhea" id="RHEA:46608"/>
        <dbReference type="Rhea" id="RHEA-COMP:11060"/>
        <dbReference type="Rhea" id="RHEA-COMP:11605"/>
        <dbReference type="ChEBI" id="CHEBI:15378"/>
        <dbReference type="ChEBI" id="CHEBI:30013"/>
        <dbReference type="ChEBI" id="CHEBI:30616"/>
        <dbReference type="ChEBI" id="CHEBI:61977"/>
        <dbReference type="ChEBI" id="CHEBI:456216"/>
        <dbReference type="EC" id="2.7.11.1"/>
    </reaction>
</comment>
<dbReference type="SUPFAM" id="SSF48452">
    <property type="entry name" value="TPR-like"/>
    <property type="match status" value="1"/>
</dbReference>
<evidence type="ECO:0000256" key="2">
    <source>
        <dbReference type="ARBA" id="ARBA00022527"/>
    </source>
</evidence>
<reference evidence="12" key="1">
    <citation type="journal article" date="2019" name="Int. J. Syst. Evol. Microbiol.">
        <title>The Global Catalogue of Microorganisms (GCM) 10K type strain sequencing project: providing services to taxonomists for standard genome sequencing and annotation.</title>
        <authorList>
            <consortium name="The Broad Institute Genomics Platform"/>
            <consortium name="The Broad Institute Genome Sequencing Center for Infectious Disease"/>
            <person name="Wu L."/>
            <person name="Ma J."/>
        </authorList>
    </citation>
    <scope>NUCLEOTIDE SEQUENCE [LARGE SCALE GENOMIC DNA]</scope>
    <source>
        <strain evidence="12">CGMCC 4.7643</strain>
    </source>
</reference>
<evidence type="ECO:0000256" key="4">
    <source>
        <dbReference type="ARBA" id="ARBA00022741"/>
    </source>
</evidence>
<dbReference type="PROSITE" id="PS50011">
    <property type="entry name" value="PROTEIN_KINASE_DOM"/>
    <property type="match status" value="1"/>
</dbReference>
<keyword evidence="3" id="KW-0808">Transferase</keyword>
<dbReference type="Pfam" id="PF16919">
    <property type="entry name" value="PknG_rubred"/>
    <property type="match status" value="1"/>
</dbReference>
<sequence length="717" mass="77577">MPGTGEKSVPSGHSSGRLPSGRTGGRSRTTAAQGRLGAGLFEVPPALARDPGSAVLRDPQVPPSRQRCRVCGELVGQARDGMPAFAEGYCPHDGTRFSFTPKLNTGDRVEDRYEILGCLAYGGLGWIYLARDRRLGDHVAERWVVLKGLIDTDDPDAVAAAVNERRFLVEVDHPNIVKIHDFVQHPDPRTGSQVGYLVMEYLGGQSLQERYLGHRDAEGNRAPLPLPVVLAYGLEILQAFGYLHEKGLVYCDLKPDNVLQVGQQVKLIDLGAVLRLADRPRAIYGAVGFQAPELERTENPMDPSVASDLYTVGRTLALISFPFPGFTTEYRHRLPEPADVPLLAEEESYYRLLRRATHPDPDRRFASAGEMRDQVHGVLLEVLSAGDGEPRPAPSAYFTPERGTFGTAAGEVSADGGADQEVDWAAVPQALPTPLVDPSDPGAGFLATLGATEPADLVATLLAAPVRSAEVLLRLVDARIAAGDHDGARADLAEFAAAAPRDWRVAWYQGVAALAAGDRPAADTAFDAVYGELPGELAPKLALAAAAEWGGDDERAGALYGRVWRTDTTYVNAAFGLARVLRRRRRWPDAVAALDGVPDTSSQHLAAQVAAIRTRLDPDQVGKADLLDASARLQRLKMDIERQARLSVEVFTAALNWVLDHPGAERSGTVVGHAFDERKLRTGLERAYRHLAKLADDPDTRSGLVDRANQVRPWTLV</sequence>
<evidence type="ECO:0000256" key="9">
    <source>
        <dbReference type="SAM" id="MobiDB-lite"/>
    </source>
</evidence>
<gene>
    <name evidence="11" type="ORF">ACFSYJ_34435</name>
</gene>
<dbReference type="Proteomes" id="UP001597419">
    <property type="component" value="Unassembled WGS sequence"/>
</dbReference>
<proteinExistence type="predicted"/>
<evidence type="ECO:0000256" key="8">
    <source>
        <dbReference type="ARBA" id="ARBA00048679"/>
    </source>
</evidence>
<evidence type="ECO:0000256" key="7">
    <source>
        <dbReference type="ARBA" id="ARBA00047899"/>
    </source>
</evidence>
<organism evidence="11 12">
    <name type="scientific">Amycolatopsis samaneae</name>
    <dbReference type="NCBI Taxonomy" id="664691"/>
    <lineage>
        <taxon>Bacteria</taxon>
        <taxon>Bacillati</taxon>
        <taxon>Actinomycetota</taxon>
        <taxon>Actinomycetes</taxon>
        <taxon>Pseudonocardiales</taxon>
        <taxon>Pseudonocardiaceae</taxon>
        <taxon>Amycolatopsis</taxon>
    </lineage>
</organism>
<dbReference type="Gene3D" id="3.30.200.20">
    <property type="entry name" value="Phosphorylase Kinase, domain 1"/>
    <property type="match status" value="1"/>
</dbReference>
<dbReference type="Gene3D" id="1.25.40.10">
    <property type="entry name" value="Tetratricopeptide repeat domain"/>
    <property type="match status" value="1"/>
</dbReference>
<dbReference type="InterPro" id="IPR011009">
    <property type="entry name" value="Kinase-like_dom_sf"/>
</dbReference>
<evidence type="ECO:0000256" key="1">
    <source>
        <dbReference type="ARBA" id="ARBA00012513"/>
    </source>
</evidence>
<keyword evidence="2" id="KW-0723">Serine/threonine-protein kinase</keyword>
<dbReference type="InterPro" id="IPR000719">
    <property type="entry name" value="Prot_kinase_dom"/>
</dbReference>
<evidence type="ECO:0000313" key="12">
    <source>
        <dbReference type="Proteomes" id="UP001597419"/>
    </source>
</evidence>
<evidence type="ECO:0000256" key="3">
    <source>
        <dbReference type="ARBA" id="ARBA00022679"/>
    </source>
</evidence>
<feature type="domain" description="Protein kinase" evidence="10">
    <location>
        <begin position="113"/>
        <end position="379"/>
    </location>
</feature>
<evidence type="ECO:0000259" key="10">
    <source>
        <dbReference type="PROSITE" id="PS50011"/>
    </source>
</evidence>
<keyword evidence="4" id="KW-0547">Nucleotide-binding</keyword>
<keyword evidence="12" id="KW-1185">Reference proteome</keyword>
<comment type="caution">
    <text evidence="11">The sequence shown here is derived from an EMBL/GenBank/DDBJ whole genome shotgun (WGS) entry which is preliminary data.</text>
</comment>
<dbReference type="SMART" id="SM00220">
    <property type="entry name" value="S_TKc"/>
    <property type="match status" value="1"/>
</dbReference>
<evidence type="ECO:0000256" key="6">
    <source>
        <dbReference type="ARBA" id="ARBA00022840"/>
    </source>
</evidence>